<dbReference type="Proteomes" id="UP000199045">
    <property type="component" value="Unassembled WGS sequence"/>
</dbReference>
<evidence type="ECO:0000256" key="5">
    <source>
        <dbReference type="ARBA" id="ARBA00022679"/>
    </source>
</evidence>
<evidence type="ECO:0000256" key="3">
    <source>
        <dbReference type="ARBA" id="ARBA00012438"/>
    </source>
</evidence>
<feature type="domain" description="HAMP" evidence="13">
    <location>
        <begin position="178"/>
        <end position="231"/>
    </location>
</feature>
<feature type="transmembrane region" description="Helical" evidence="11">
    <location>
        <begin position="157"/>
        <end position="177"/>
    </location>
</feature>
<dbReference type="InterPro" id="IPR050428">
    <property type="entry name" value="TCS_sensor_his_kinase"/>
</dbReference>
<dbReference type="InterPro" id="IPR005467">
    <property type="entry name" value="His_kinase_dom"/>
</dbReference>
<dbReference type="SUPFAM" id="SSF158472">
    <property type="entry name" value="HAMP domain-like"/>
    <property type="match status" value="1"/>
</dbReference>
<dbReference type="Pfam" id="PF00512">
    <property type="entry name" value="HisKA"/>
    <property type="match status" value="1"/>
</dbReference>
<dbReference type="CDD" id="cd00082">
    <property type="entry name" value="HisKA"/>
    <property type="match status" value="1"/>
</dbReference>
<dbReference type="GO" id="GO:0005886">
    <property type="term" value="C:plasma membrane"/>
    <property type="evidence" value="ECO:0007669"/>
    <property type="project" value="TreeGrafter"/>
</dbReference>
<dbReference type="SMART" id="SM00388">
    <property type="entry name" value="HisKA"/>
    <property type="match status" value="1"/>
</dbReference>
<evidence type="ECO:0000313" key="14">
    <source>
        <dbReference type="EMBL" id="SDH03781.1"/>
    </source>
</evidence>
<evidence type="ECO:0000259" key="12">
    <source>
        <dbReference type="PROSITE" id="PS50109"/>
    </source>
</evidence>
<dbReference type="CDD" id="cd06225">
    <property type="entry name" value="HAMP"/>
    <property type="match status" value="1"/>
</dbReference>
<dbReference type="EC" id="2.7.13.3" evidence="3"/>
<dbReference type="InterPro" id="IPR003661">
    <property type="entry name" value="HisK_dim/P_dom"/>
</dbReference>
<evidence type="ECO:0000256" key="11">
    <source>
        <dbReference type="SAM" id="Phobius"/>
    </source>
</evidence>
<dbReference type="InterPro" id="IPR003594">
    <property type="entry name" value="HATPase_dom"/>
</dbReference>
<comment type="subcellular location">
    <subcellularLocation>
        <location evidence="2">Membrane</location>
    </subcellularLocation>
</comment>
<dbReference type="InterPro" id="IPR003660">
    <property type="entry name" value="HAMP_dom"/>
</dbReference>
<proteinExistence type="predicted"/>
<dbReference type="STRING" id="104663.SAMN04488121_108132"/>
<keyword evidence="10 11" id="KW-0472">Membrane</keyword>
<dbReference type="FunFam" id="3.30.565.10:FF:000006">
    <property type="entry name" value="Sensor histidine kinase WalK"/>
    <property type="match status" value="1"/>
</dbReference>
<dbReference type="SUPFAM" id="SSF55874">
    <property type="entry name" value="ATPase domain of HSP90 chaperone/DNA topoisomerase II/histidine kinase"/>
    <property type="match status" value="1"/>
</dbReference>
<keyword evidence="6 11" id="KW-0812">Transmembrane</keyword>
<dbReference type="GO" id="GO:0000155">
    <property type="term" value="F:phosphorelay sensor kinase activity"/>
    <property type="evidence" value="ECO:0007669"/>
    <property type="project" value="InterPro"/>
</dbReference>
<dbReference type="PANTHER" id="PTHR45436">
    <property type="entry name" value="SENSOR HISTIDINE KINASE YKOH"/>
    <property type="match status" value="1"/>
</dbReference>
<dbReference type="PRINTS" id="PR00344">
    <property type="entry name" value="BCTRLSENSOR"/>
</dbReference>
<dbReference type="InterPro" id="IPR036890">
    <property type="entry name" value="HATPase_C_sf"/>
</dbReference>
<evidence type="ECO:0000256" key="9">
    <source>
        <dbReference type="ARBA" id="ARBA00023012"/>
    </source>
</evidence>
<keyword evidence="8 11" id="KW-1133">Transmembrane helix</keyword>
<name>A0A1G7Z4W1_CHIFI</name>
<dbReference type="Gene3D" id="1.10.287.130">
    <property type="match status" value="1"/>
</dbReference>
<accession>A0A1G7Z4W1</accession>
<feature type="transmembrane region" description="Helical" evidence="11">
    <location>
        <begin position="7"/>
        <end position="29"/>
    </location>
</feature>
<dbReference type="SMART" id="SM00304">
    <property type="entry name" value="HAMP"/>
    <property type="match status" value="1"/>
</dbReference>
<dbReference type="Gene3D" id="3.30.565.10">
    <property type="entry name" value="Histidine kinase-like ATPase, C-terminal domain"/>
    <property type="match status" value="1"/>
</dbReference>
<feature type="domain" description="Histidine kinase" evidence="12">
    <location>
        <begin position="239"/>
        <end position="466"/>
    </location>
</feature>
<dbReference type="RefSeq" id="WP_089836352.1">
    <property type="nucleotide sequence ID" value="NZ_FNBN01000008.1"/>
</dbReference>
<dbReference type="SUPFAM" id="SSF47384">
    <property type="entry name" value="Homodimeric domain of signal transducing histidine kinase"/>
    <property type="match status" value="1"/>
</dbReference>
<dbReference type="AlphaFoldDB" id="A0A1G7Z4W1"/>
<dbReference type="PROSITE" id="PS50109">
    <property type="entry name" value="HIS_KIN"/>
    <property type="match status" value="1"/>
</dbReference>
<evidence type="ECO:0000256" key="10">
    <source>
        <dbReference type="ARBA" id="ARBA00023136"/>
    </source>
</evidence>
<dbReference type="Pfam" id="PF00672">
    <property type="entry name" value="HAMP"/>
    <property type="match status" value="1"/>
</dbReference>
<sequence>MKIKYKIALSYSISAFVLLNTFAILAYYFSAQSRKAEYLERLEYRARSIANVIIEDDHVKVDLLRKLDKTTFQDLYKETILVYDPAYDLLYSNIKDTAIRTSRHLLDYIKKNGEYSHERDNGELVGVYYTEGKVSVIVLVTSFDKYGHQNLQNLRQILIIEIIVAVILLVVIGYVFAGGMVRPIDNLVRQVRTINASNLQGMTVTAKGRDEISQLGANFNTMLKRLSNAFDLQKSFVSNASHELRTPLASIISQLQVALSKERSAEVYQDILTSVLEDAQHLSDLSNGLLQLAQSGLDEQQFVFTEVRIDELLLDMSNLIKLKRAPASPGAEAQKSARVDISFLKVPELDTELICEGNESLLKVLFLNLLDNALKFSADNTTFVTIDFTPKNIQVQVKDNGIGIAPEDLEKIFEPFYRGSNSHQVRGHGLGLSICKRIVQLHKGQIVVSSIQGQGTTFTVTLPHQHQ</sequence>
<organism evidence="14 15">
    <name type="scientific">Chitinophaga filiformis</name>
    <name type="common">Myxococcus filiformis</name>
    <name type="synonym">Flexibacter filiformis</name>
    <dbReference type="NCBI Taxonomy" id="104663"/>
    <lineage>
        <taxon>Bacteria</taxon>
        <taxon>Pseudomonadati</taxon>
        <taxon>Bacteroidota</taxon>
        <taxon>Chitinophagia</taxon>
        <taxon>Chitinophagales</taxon>
        <taxon>Chitinophagaceae</taxon>
        <taxon>Chitinophaga</taxon>
    </lineage>
</organism>
<protein>
    <recommendedName>
        <fullName evidence="3">histidine kinase</fullName>
        <ecNumber evidence="3">2.7.13.3</ecNumber>
    </recommendedName>
</protein>
<dbReference type="EMBL" id="FNBN01000008">
    <property type="protein sequence ID" value="SDH03781.1"/>
    <property type="molecule type" value="Genomic_DNA"/>
</dbReference>
<dbReference type="InterPro" id="IPR004358">
    <property type="entry name" value="Sig_transdc_His_kin-like_C"/>
</dbReference>
<evidence type="ECO:0000256" key="2">
    <source>
        <dbReference type="ARBA" id="ARBA00004370"/>
    </source>
</evidence>
<dbReference type="CDD" id="cd00075">
    <property type="entry name" value="HATPase"/>
    <property type="match status" value="1"/>
</dbReference>
<keyword evidence="7 14" id="KW-0418">Kinase</keyword>
<evidence type="ECO:0000256" key="6">
    <source>
        <dbReference type="ARBA" id="ARBA00022692"/>
    </source>
</evidence>
<dbReference type="Gene3D" id="6.10.340.10">
    <property type="match status" value="1"/>
</dbReference>
<comment type="catalytic activity">
    <reaction evidence="1">
        <text>ATP + protein L-histidine = ADP + protein N-phospho-L-histidine.</text>
        <dbReference type="EC" id="2.7.13.3"/>
    </reaction>
</comment>
<dbReference type="SMART" id="SM00387">
    <property type="entry name" value="HATPase_c"/>
    <property type="match status" value="1"/>
</dbReference>
<dbReference type="InterPro" id="IPR036097">
    <property type="entry name" value="HisK_dim/P_sf"/>
</dbReference>
<gene>
    <name evidence="14" type="ORF">SAMN04488121_108132</name>
</gene>
<dbReference type="PANTHER" id="PTHR45436:SF5">
    <property type="entry name" value="SENSOR HISTIDINE KINASE TRCS"/>
    <property type="match status" value="1"/>
</dbReference>
<keyword evidence="4" id="KW-0597">Phosphoprotein</keyword>
<dbReference type="OrthoDB" id="594725at2"/>
<evidence type="ECO:0000313" key="15">
    <source>
        <dbReference type="Proteomes" id="UP000199045"/>
    </source>
</evidence>
<dbReference type="Pfam" id="PF02518">
    <property type="entry name" value="HATPase_c"/>
    <property type="match status" value="1"/>
</dbReference>
<dbReference type="PROSITE" id="PS50885">
    <property type="entry name" value="HAMP"/>
    <property type="match status" value="1"/>
</dbReference>
<evidence type="ECO:0000256" key="8">
    <source>
        <dbReference type="ARBA" id="ARBA00022989"/>
    </source>
</evidence>
<reference evidence="15" key="1">
    <citation type="submission" date="2016-10" db="EMBL/GenBank/DDBJ databases">
        <authorList>
            <person name="Varghese N."/>
            <person name="Submissions S."/>
        </authorList>
    </citation>
    <scope>NUCLEOTIDE SEQUENCE [LARGE SCALE GENOMIC DNA]</scope>
    <source>
        <strain evidence="15">DSM 527</strain>
    </source>
</reference>
<keyword evidence="5" id="KW-0808">Transferase</keyword>
<evidence type="ECO:0000259" key="13">
    <source>
        <dbReference type="PROSITE" id="PS50885"/>
    </source>
</evidence>
<evidence type="ECO:0000256" key="4">
    <source>
        <dbReference type="ARBA" id="ARBA00022553"/>
    </source>
</evidence>
<evidence type="ECO:0000256" key="7">
    <source>
        <dbReference type="ARBA" id="ARBA00022777"/>
    </source>
</evidence>
<keyword evidence="9" id="KW-0902">Two-component regulatory system</keyword>
<evidence type="ECO:0000256" key="1">
    <source>
        <dbReference type="ARBA" id="ARBA00000085"/>
    </source>
</evidence>